<protein>
    <submittedName>
        <fullName evidence="1">Putative LmbE-like protein</fullName>
    </submittedName>
</protein>
<accession>L0A7S7</accession>
<dbReference type="OrthoDB" id="9815144at2"/>
<dbReference type="AlphaFoldDB" id="L0A7S7"/>
<name>L0A7S7_DEIPD</name>
<dbReference type="EMBL" id="CP003382">
    <property type="protein sequence ID" value="AFZ69232.1"/>
    <property type="molecule type" value="Genomic_DNA"/>
</dbReference>
<dbReference type="PANTHER" id="PTHR12993">
    <property type="entry name" value="N-ACETYLGLUCOSAMINYL-PHOSPHATIDYLINOSITOL DE-N-ACETYLASE-RELATED"/>
    <property type="match status" value="1"/>
</dbReference>
<dbReference type="GO" id="GO:0016811">
    <property type="term" value="F:hydrolase activity, acting on carbon-nitrogen (but not peptide) bonds, in linear amides"/>
    <property type="evidence" value="ECO:0007669"/>
    <property type="project" value="TreeGrafter"/>
</dbReference>
<dbReference type="Pfam" id="PF02585">
    <property type="entry name" value="PIG-L"/>
    <property type="match status" value="1"/>
</dbReference>
<dbReference type="RefSeq" id="WP_015237528.1">
    <property type="nucleotide sequence ID" value="NC_019793.1"/>
</dbReference>
<dbReference type="HOGENOM" id="CLU_049311_0_0_0"/>
<dbReference type="PATRIC" id="fig|937777.3.peg.3819"/>
<dbReference type="Gene3D" id="3.40.50.10320">
    <property type="entry name" value="LmbE-like"/>
    <property type="match status" value="1"/>
</dbReference>
<proteinExistence type="predicted"/>
<dbReference type="SUPFAM" id="SSF102588">
    <property type="entry name" value="LmbE-like"/>
    <property type="match status" value="1"/>
</dbReference>
<evidence type="ECO:0000313" key="2">
    <source>
        <dbReference type="Proteomes" id="UP000010467"/>
    </source>
</evidence>
<gene>
    <name evidence="1" type="ordered locus">Deipe_3808</name>
</gene>
<dbReference type="InterPro" id="IPR024078">
    <property type="entry name" value="LmbE-like_dom_sf"/>
</dbReference>
<dbReference type="InterPro" id="IPR003737">
    <property type="entry name" value="GlcNAc_PI_deacetylase-related"/>
</dbReference>
<dbReference type="eggNOG" id="COG2120">
    <property type="taxonomic scope" value="Bacteria"/>
</dbReference>
<dbReference type="Proteomes" id="UP000010467">
    <property type="component" value="Chromosome"/>
</dbReference>
<keyword evidence="2" id="KW-1185">Reference proteome</keyword>
<dbReference type="STRING" id="937777.Deipe_3808"/>
<dbReference type="KEGG" id="dpd:Deipe_3808"/>
<sequence>MSRFSPLRPGRPPRRWSRAHTVSLTGLLATLTAAGINGWSWLPTGWAVVSGVERSGGQLAHAAPVTGRVLFVSPHPDDETLTAAGLLYQVQKSGGQAFVVFLTNGDGFPWDVRTQTFRPTLNAGDYLRQGRLRMNEALDATRKLGIPKEQVLFLGFPDRGLTRVYTQNYLIPYRSPYTRADRAPYDGLFQPKVPYTGKALEEVMGRVFDKVQPDVVLAPSVLDTHPDHRSSSYVATRLASERGVRLYYYIVHGGVEWPLPKGYHPKLPLSPPRLEQQGVRWQRYNLTDEQQAVKVDAIRSYRSQLRLLSRFMWAFARENELLLPTPAE</sequence>
<organism evidence="1 2">
    <name type="scientific">Deinococcus peraridilitoris (strain DSM 19664 / LMG 22246 / CIP 109416 / KR-200)</name>
    <dbReference type="NCBI Taxonomy" id="937777"/>
    <lineage>
        <taxon>Bacteria</taxon>
        <taxon>Thermotogati</taxon>
        <taxon>Deinococcota</taxon>
        <taxon>Deinococci</taxon>
        <taxon>Deinococcales</taxon>
        <taxon>Deinococcaceae</taxon>
        <taxon>Deinococcus</taxon>
    </lineage>
</organism>
<reference evidence="2" key="1">
    <citation type="submission" date="2012-03" db="EMBL/GenBank/DDBJ databases">
        <title>Complete sequence of chromosome of Deinococcus peraridilitoris DSM 19664.</title>
        <authorList>
            <person name="Lucas S."/>
            <person name="Copeland A."/>
            <person name="Lapidus A."/>
            <person name="Glavina del Rio T."/>
            <person name="Dalin E."/>
            <person name="Tice H."/>
            <person name="Bruce D."/>
            <person name="Goodwin L."/>
            <person name="Pitluck S."/>
            <person name="Peters L."/>
            <person name="Mikhailova N."/>
            <person name="Lu M."/>
            <person name="Kyrpides N."/>
            <person name="Mavromatis K."/>
            <person name="Ivanova N."/>
            <person name="Brettin T."/>
            <person name="Detter J.C."/>
            <person name="Han C."/>
            <person name="Larimer F."/>
            <person name="Land M."/>
            <person name="Hauser L."/>
            <person name="Markowitz V."/>
            <person name="Cheng J.-F."/>
            <person name="Hugenholtz P."/>
            <person name="Woyke T."/>
            <person name="Wu D."/>
            <person name="Pukall R."/>
            <person name="Steenblock K."/>
            <person name="Brambilla E."/>
            <person name="Klenk H.-P."/>
            <person name="Eisen J.A."/>
        </authorList>
    </citation>
    <scope>NUCLEOTIDE SEQUENCE [LARGE SCALE GENOMIC DNA]</scope>
    <source>
        <strain evidence="2">DSM 19664 / LMG 22246 / CIP 109416 / KR-200</strain>
    </source>
</reference>
<evidence type="ECO:0000313" key="1">
    <source>
        <dbReference type="EMBL" id="AFZ69232.1"/>
    </source>
</evidence>
<dbReference type="PANTHER" id="PTHR12993:SF29">
    <property type="entry name" value="BLR3841 PROTEIN"/>
    <property type="match status" value="1"/>
</dbReference>